<sequence>MRKFENSSEGGGRSAVHSAPQEQRHEMNFESRCPPLKWVEYGKVRALKGELKKLFKVSATTGNGNNDREFQIKNDSNSHAAGTVHEKKCLRQLPRSLQLGTQRLATSLIQREQKNDDGPVSEAAEEKQSESHPTNNLDIYGKVDTNLGYCSVNTHLDVEQ</sequence>
<gene>
    <name evidence="2" type="primary">Necator_chrI.g2097</name>
    <name evidence="2" type="ORF">RB195_005970</name>
</gene>
<comment type="caution">
    <text evidence="2">The sequence shown here is derived from an EMBL/GenBank/DDBJ whole genome shotgun (WGS) entry which is preliminary data.</text>
</comment>
<keyword evidence="3" id="KW-1185">Reference proteome</keyword>
<evidence type="ECO:0000313" key="2">
    <source>
        <dbReference type="EMBL" id="KAK6728648.1"/>
    </source>
</evidence>
<feature type="region of interest" description="Disordered" evidence="1">
    <location>
        <begin position="1"/>
        <end position="29"/>
    </location>
</feature>
<dbReference type="EMBL" id="JAVFWL010000001">
    <property type="protein sequence ID" value="KAK6728648.1"/>
    <property type="molecule type" value="Genomic_DNA"/>
</dbReference>
<evidence type="ECO:0000313" key="3">
    <source>
        <dbReference type="Proteomes" id="UP001303046"/>
    </source>
</evidence>
<organism evidence="2 3">
    <name type="scientific">Necator americanus</name>
    <name type="common">Human hookworm</name>
    <dbReference type="NCBI Taxonomy" id="51031"/>
    <lineage>
        <taxon>Eukaryota</taxon>
        <taxon>Metazoa</taxon>
        <taxon>Ecdysozoa</taxon>
        <taxon>Nematoda</taxon>
        <taxon>Chromadorea</taxon>
        <taxon>Rhabditida</taxon>
        <taxon>Rhabditina</taxon>
        <taxon>Rhabditomorpha</taxon>
        <taxon>Strongyloidea</taxon>
        <taxon>Ancylostomatidae</taxon>
        <taxon>Bunostominae</taxon>
        <taxon>Necator</taxon>
    </lineage>
</organism>
<dbReference type="Proteomes" id="UP001303046">
    <property type="component" value="Unassembled WGS sequence"/>
</dbReference>
<protein>
    <submittedName>
        <fullName evidence="2">Uncharacterized protein</fullName>
    </submittedName>
</protein>
<accession>A0ABR1BTG4</accession>
<feature type="region of interest" description="Disordered" evidence="1">
    <location>
        <begin position="110"/>
        <end position="138"/>
    </location>
</feature>
<name>A0ABR1BTG4_NECAM</name>
<reference evidence="2 3" key="1">
    <citation type="submission" date="2023-08" db="EMBL/GenBank/DDBJ databases">
        <title>A Necator americanus chromosomal reference genome.</title>
        <authorList>
            <person name="Ilik V."/>
            <person name="Petrzelkova K.J."/>
            <person name="Pardy F."/>
            <person name="Fuh T."/>
            <person name="Niatou-Singa F.S."/>
            <person name="Gouil Q."/>
            <person name="Baker L."/>
            <person name="Ritchie M.E."/>
            <person name="Jex A.R."/>
            <person name="Gazzola D."/>
            <person name="Li H."/>
            <person name="Toshio Fujiwara R."/>
            <person name="Zhan B."/>
            <person name="Aroian R.V."/>
            <person name="Pafco B."/>
            <person name="Schwarz E.M."/>
        </authorList>
    </citation>
    <scope>NUCLEOTIDE SEQUENCE [LARGE SCALE GENOMIC DNA]</scope>
    <source>
        <strain evidence="2 3">Aroian</strain>
        <tissue evidence="2">Whole animal</tissue>
    </source>
</reference>
<proteinExistence type="predicted"/>
<evidence type="ECO:0000256" key="1">
    <source>
        <dbReference type="SAM" id="MobiDB-lite"/>
    </source>
</evidence>